<reference evidence="2" key="1">
    <citation type="submission" date="2016-06" db="EMBL/GenBank/DDBJ databases">
        <title>Parallel loss of symbiosis genes in relatives of nitrogen-fixing non-legume Parasponia.</title>
        <authorList>
            <person name="Van Velzen R."/>
            <person name="Holmer R."/>
            <person name="Bu F."/>
            <person name="Rutten L."/>
            <person name="Van Zeijl A."/>
            <person name="Liu W."/>
            <person name="Santuari L."/>
            <person name="Cao Q."/>
            <person name="Sharma T."/>
            <person name="Shen D."/>
            <person name="Roswanjaya Y."/>
            <person name="Wardhani T."/>
            <person name="Kalhor M.S."/>
            <person name="Jansen J."/>
            <person name="Van den Hoogen J."/>
            <person name="Gungor B."/>
            <person name="Hartog M."/>
            <person name="Hontelez J."/>
            <person name="Verver J."/>
            <person name="Yang W.-C."/>
            <person name="Schijlen E."/>
            <person name="Repin R."/>
            <person name="Schilthuizen M."/>
            <person name="Schranz E."/>
            <person name="Heidstra R."/>
            <person name="Miyata K."/>
            <person name="Fedorova E."/>
            <person name="Kohlen W."/>
            <person name="Bisseling T."/>
            <person name="Smit S."/>
            <person name="Geurts R."/>
        </authorList>
    </citation>
    <scope>NUCLEOTIDE SEQUENCE [LARGE SCALE GENOMIC DNA]</scope>
    <source>
        <strain evidence="2">cv. WU1-14</strain>
    </source>
</reference>
<evidence type="ECO:0000313" key="1">
    <source>
        <dbReference type="EMBL" id="PON54948.1"/>
    </source>
</evidence>
<organism evidence="1 2">
    <name type="scientific">Parasponia andersonii</name>
    <name type="common">Sponia andersonii</name>
    <dbReference type="NCBI Taxonomy" id="3476"/>
    <lineage>
        <taxon>Eukaryota</taxon>
        <taxon>Viridiplantae</taxon>
        <taxon>Streptophyta</taxon>
        <taxon>Embryophyta</taxon>
        <taxon>Tracheophyta</taxon>
        <taxon>Spermatophyta</taxon>
        <taxon>Magnoliopsida</taxon>
        <taxon>eudicotyledons</taxon>
        <taxon>Gunneridae</taxon>
        <taxon>Pentapetalae</taxon>
        <taxon>rosids</taxon>
        <taxon>fabids</taxon>
        <taxon>Rosales</taxon>
        <taxon>Cannabaceae</taxon>
        <taxon>Parasponia</taxon>
    </lineage>
</organism>
<comment type="caution">
    <text evidence="1">The sequence shown here is derived from an EMBL/GenBank/DDBJ whole genome shotgun (WGS) entry which is preliminary data.</text>
</comment>
<dbReference type="AlphaFoldDB" id="A0A2P5C1M6"/>
<keyword evidence="2" id="KW-1185">Reference proteome</keyword>
<evidence type="ECO:0000313" key="2">
    <source>
        <dbReference type="Proteomes" id="UP000237105"/>
    </source>
</evidence>
<sequence length="112" mass="12970">MPTCFQDPSSVVPLFLTAIETLPFFHVESVPSFLQTQYNAENMGKFLTNVHLDEYRDSFFNSYTRKNHVYLKCLCSSENILYPAFYLKQLNLATGRIYRSKSKGGKGKRKIE</sequence>
<name>A0A2P5C1M6_PARAD</name>
<proteinExistence type="predicted"/>
<dbReference type="Proteomes" id="UP000237105">
    <property type="component" value="Unassembled WGS sequence"/>
</dbReference>
<accession>A0A2P5C1M6</accession>
<dbReference type="EMBL" id="JXTB01000188">
    <property type="protein sequence ID" value="PON54948.1"/>
    <property type="molecule type" value="Genomic_DNA"/>
</dbReference>
<feature type="non-terminal residue" evidence="1">
    <location>
        <position position="112"/>
    </location>
</feature>
<protein>
    <submittedName>
        <fullName evidence="1">Uncharacterized protein</fullName>
    </submittedName>
</protein>
<gene>
    <name evidence="1" type="ORF">PanWU01x14_191940</name>
</gene>
<dbReference type="OrthoDB" id="10361563at2759"/>